<sequence length="49" mass="5030">MISRPHVVTRPADALLITCAADIAGARHEVLPPLFVVAGGRTVARAAAP</sequence>
<gene>
    <name evidence="1" type="ORF">ACFQZV_00725</name>
</gene>
<evidence type="ECO:0000313" key="2">
    <source>
        <dbReference type="Proteomes" id="UP001597042"/>
    </source>
</evidence>
<keyword evidence="2" id="KW-1185">Reference proteome</keyword>
<proteinExistence type="predicted"/>
<reference evidence="2" key="1">
    <citation type="journal article" date="2019" name="Int. J. Syst. Evol. Microbiol.">
        <title>The Global Catalogue of Microorganisms (GCM) 10K type strain sequencing project: providing services to taxonomists for standard genome sequencing and annotation.</title>
        <authorList>
            <consortium name="The Broad Institute Genomics Platform"/>
            <consortium name="The Broad Institute Genome Sequencing Center for Infectious Disease"/>
            <person name="Wu L."/>
            <person name="Ma J."/>
        </authorList>
    </citation>
    <scope>NUCLEOTIDE SEQUENCE [LARGE SCALE GENOMIC DNA]</scope>
    <source>
        <strain evidence="2">CCUG 50754</strain>
    </source>
</reference>
<protein>
    <submittedName>
        <fullName evidence="1">Uncharacterized protein</fullName>
    </submittedName>
</protein>
<dbReference type="EMBL" id="JBHTIM010000001">
    <property type="protein sequence ID" value="MFD0779819.1"/>
    <property type="molecule type" value="Genomic_DNA"/>
</dbReference>
<organism evidence="1 2">
    <name type="scientific">Microbacterium koreense</name>
    <dbReference type="NCBI Taxonomy" id="323761"/>
    <lineage>
        <taxon>Bacteria</taxon>
        <taxon>Bacillati</taxon>
        <taxon>Actinomycetota</taxon>
        <taxon>Actinomycetes</taxon>
        <taxon>Micrococcales</taxon>
        <taxon>Microbacteriaceae</taxon>
        <taxon>Microbacterium</taxon>
    </lineage>
</organism>
<accession>A0ABW2ZMM6</accession>
<name>A0ABW2ZMM6_9MICO</name>
<evidence type="ECO:0000313" key="1">
    <source>
        <dbReference type="EMBL" id="MFD0779819.1"/>
    </source>
</evidence>
<dbReference type="RefSeq" id="WP_378751277.1">
    <property type="nucleotide sequence ID" value="NZ_JBHSSV010000005.1"/>
</dbReference>
<dbReference type="Proteomes" id="UP001597042">
    <property type="component" value="Unassembled WGS sequence"/>
</dbReference>
<comment type="caution">
    <text evidence="1">The sequence shown here is derived from an EMBL/GenBank/DDBJ whole genome shotgun (WGS) entry which is preliminary data.</text>
</comment>